<gene>
    <name evidence="2" type="ORF">NAF29_13420</name>
</gene>
<dbReference type="AlphaFoldDB" id="A0AA42B8K1"/>
<keyword evidence="1" id="KW-0472">Membrane</keyword>
<name>A0AA42B8K1_9GAMM</name>
<accession>A0AA42B8K1</accession>
<protein>
    <submittedName>
        <fullName evidence="2">Uncharacterized protein</fullName>
    </submittedName>
</protein>
<organism evidence="2 3">
    <name type="scientific">Echinimonas agarilytica</name>
    <dbReference type="NCBI Taxonomy" id="1215918"/>
    <lineage>
        <taxon>Bacteria</taxon>
        <taxon>Pseudomonadati</taxon>
        <taxon>Pseudomonadota</taxon>
        <taxon>Gammaproteobacteria</taxon>
        <taxon>Alteromonadales</taxon>
        <taxon>Echinimonadaceae</taxon>
        <taxon>Echinimonas</taxon>
    </lineage>
</organism>
<reference evidence="2 3" key="1">
    <citation type="journal article" date="2013" name="Antonie Van Leeuwenhoek">
        <title>Echinimonas agarilytica gen. nov., sp. nov., a new gammaproteobacterium isolated from the sea urchin Strongylocentrotus intermedius.</title>
        <authorList>
            <person name="Nedashkovskaya O.I."/>
            <person name="Stenkova A.M."/>
            <person name="Zhukova N.V."/>
            <person name="Van Trappen S."/>
            <person name="Lee J.S."/>
            <person name="Kim S.B."/>
        </authorList>
    </citation>
    <scope>NUCLEOTIDE SEQUENCE [LARGE SCALE GENOMIC DNA]</scope>
    <source>
        <strain evidence="2 3">KMM 6351</strain>
    </source>
</reference>
<keyword evidence="3" id="KW-1185">Reference proteome</keyword>
<feature type="transmembrane region" description="Helical" evidence="1">
    <location>
        <begin position="50"/>
        <end position="68"/>
    </location>
</feature>
<feature type="transmembrane region" description="Helical" evidence="1">
    <location>
        <begin position="104"/>
        <end position="122"/>
    </location>
</feature>
<keyword evidence="1" id="KW-0812">Transmembrane</keyword>
<proteinExistence type="predicted"/>
<keyword evidence="1" id="KW-1133">Transmembrane helix</keyword>
<evidence type="ECO:0000313" key="3">
    <source>
        <dbReference type="Proteomes" id="UP001165393"/>
    </source>
</evidence>
<dbReference type="RefSeq" id="WP_251262149.1">
    <property type="nucleotide sequence ID" value="NZ_JAMQGP010000007.1"/>
</dbReference>
<dbReference type="Proteomes" id="UP001165393">
    <property type="component" value="Unassembled WGS sequence"/>
</dbReference>
<feature type="transmembrane region" description="Helical" evidence="1">
    <location>
        <begin position="80"/>
        <end position="98"/>
    </location>
</feature>
<evidence type="ECO:0000313" key="2">
    <source>
        <dbReference type="EMBL" id="MCM2680663.1"/>
    </source>
</evidence>
<sequence length="125" mass="14231">MLLTGAFILVFVGFVHSILGEKYILIRLFRRENLPELLGSDWFTKRTIRFTWHLTTVAWWGFASVLYVLSNQAQNVENQILVITSATFAISGFISFFLSRGKHLSWLFFFAVAGIALSAVLINRA</sequence>
<evidence type="ECO:0000256" key="1">
    <source>
        <dbReference type="SAM" id="Phobius"/>
    </source>
</evidence>
<dbReference type="EMBL" id="JAMQGP010000007">
    <property type="protein sequence ID" value="MCM2680663.1"/>
    <property type="molecule type" value="Genomic_DNA"/>
</dbReference>
<comment type="caution">
    <text evidence="2">The sequence shown here is derived from an EMBL/GenBank/DDBJ whole genome shotgun (WGS) entry which is preliminary data.</text>
</comment>